<dbReference type="HOGENOM" id="CLU_2727055_0_0_1"/>
<accession>K4B0E9</accession>
<sequence length="72" mass="8450">MVDSSDEWEDDGIFKTVAIEREESEYTEIKDLAKKYIVPFLPAKSLMKFRAVSTEWNHWIVTFRLFLSNSGC</sequence>
<dbReference type="PaxDb" id="4081-Solyc01g097620.1.1"/>
<organism evidence="1">
    <name type="scientific">Solanum lycopersicum</name>
    <name type="common">Tomato</name>
    <name type="synonym">Lycopersicon esculentum</name>
    <dbReference type="NCBI Taxonomy" id="4081"/>
    <lineage>
        <taxon>Eukaryota</taxon>
        <taxon>Viridiplantae</taxon>
        <taxon>Streptophyta</taxon>
        <taxon>Embryophyta</taxon>
        <taxon>Tracheophyta</taxon>
        <taxon>Spermatophyta</taxon>
        <taxon>Magnoliopsida</taxon>
        <taxon>eudicotyledons</taxon>
        <taxon>Gunneridae</taxon>
        <taxon>Pentapetalae</taxon>
        <taxon>asterids</taxon>
        <taxon>lamiids</taxon>
        <taxon>Solanales</taxon>
        <taxon>Solanaceae</taxon>
        <taxon>Solanoideae</taxon>
        <taxon>Solaneae</taxon>
        <taxon>Solanum</taxon>
        <taxon>Solanum subgen. Lycopersicon</taxon>
    </lineage>
</organism>
<dbReference type="Proteomes" id="UP000004994">
    <property type="component" value="Chromosome 1"/>
</dbReference>
<reference evidence="1" key="2">
    <citation type="submission" date="2015-06" db="UniProtKB">
        <authorList>
            <consortium name="EnsemblPlants"/>
        </authorList>
    </citation>
    <scope>IDENTIFICATION</scope>
    <source>
        <strain evidence="1">cv. Heinz 1706</strain>
    </source>
</reference>
<dbReference type="PhylomeDB" id="K4B0E9"/>
<proteinExistence type="predicted"/>
<dbReference type="AlphaFoldDB" id="K4B0E9"/>
<evidence type="ECO:0000313" key="1">
    <source>
        <dbReference type="EnsemblPlants" id="Solyc01g097620.1.1"/>
    </source>
</evidence>
<evidence type="ECO:0000313" key="2">
    <source>
        <dbReference type="Proteomes" id="UP000004994"/>
    </source>
</evidence>
<dbReference type="EnsemblPlants" id="Solyc01g097620.1.1">
    <property type="protein sequence ID" value="Solyc01g097620.1.1"/>
    <property type="gene ID" value="Solyc01g097620.1"/>
</dbReference>
<name>K4B0E9_SOLLC</name>
<dbReference type="InParanoid" id="K4B0E9"/>
<dbReference type="Gramene" id="Solyc01g097620.1.1">
    <property type="protein sequence ID" value="Solyc01g097620.1.1"/>
    <property type="gene ID" value="Solyc01g097620.1"/>
</dbReference>
<protein>
    <submittedName>
        <fullName evidence="1">Uncharacterized protein</fullName>
    </submittedName>
</protein>
<keyword evidence="2" id="KW-1185">Reference proteome</keyword>
<reference evidence="1" key="1">
    <citation type="journal article" date="2012" name="Nature">
        <title>The tomato genome sequence provides insights into fleshy fruit evolution.</title>
        <authorList>
            <consortium name="Tomato Genome Consortium"/>
        </authorList>
    </citation>
    <scope>NUCLEOTIDE SEQUENCE [LARGE SCALE GENOMIC DNA]</scope>
    <source>
        <strain evidence="1">cv. Heinz 1706</strain>
    </source>
</reference>